<reference evidence="9 10" key="1">
    <citation type="submission" date="2020-04" db="EMBL/GenBank/DDBJ databases">
        <title>Antimicrobial susceptibility and clonality of vaginal-derived multi-drug resistant Mobiluncus isolates in China.</title>
        <authorList>
            <person name="Zhang X."/>
        </authorList>
    </citation>
    <scope>NUCLEOTIDE SEQUENCE [LARGE SCALE GENOMIC DNA]</scope>
    <source>
        <strain evidence="9 10">13</strain>
    </source>
</reference>
<keyword evidence="3" id="KW-1003">Cell membrane</keyword>
<keyword evidence="6 7" id="KW-0472">Membrane</keyword>
<keyword evidence="2 7" id="KW-0813">Transport</keyword>
<dbReference type="Pfam" id="PF00528">
    <property type="entry name" value="BPD_transp_1"/>
    <property type="match status" value="1"/>
</dbReference>
<evidence type="ECO:0000256" key="2">
    <source>
        <dbReference type="ARBA" id="ARBA00022448"/>
    </source>
</evidence>
<organism evidence="9 10">
    <name type="scientific">Mobiluncus mulieris</name>
    <dbReference type="NCBI Taxonomy" id="2052"/>
    <lineage>
        <taxon>Bacteria</taxon>
        <taxon>Bacillati</taxon>
        <taxon>Actinomycetota</taxon>
        <taxon>Actinomycetes</taxon>
        <taxon>Actinomycetales</taxon>
        <taxon>Actinomycetaceae</taxon>
        <taxon>Mobiluncus</taxon>
    </lineage>
</organism>
<keyword evidence="4 7" id="KW-0812">Transmembrane</keyword>
<dbReference type="EMBL" id="JABCUR010000010">
    <property type="protein sequence ID" value="NMW65811.1"/>
    <property type="molecule type" value="Genomic_DNA"/>
</dbReference>
<dbReference type="Proteomes" id="UP000578252">
    <property type="component" value="Unassembled WGS sequence"/>
</dbReference>
<evidence type="ECO:0000256" key="7">
    <source>
        <dbReference type="RuleBase" id="RU363032"/>
    </source>
</evidence>
<accession>A0A7Y0U2K6</accession>
<feature type="transmembrane region" description="Helical" evidence="7">
    <location>
        <begin position="285"/>
        <end position="308"/>
    </location>
</feature>
<feature type="transmembrane region" description="Helical" evidence="7">
    <location>
        <begin position="127"/>
        <end position="147"/>
    </location>
</feature>
<feature type="transmembrane region" description="Helical" evidence="7">
    <location>
        <begin position="177"/>
        <end position="202"/>
    </location>
</feature>
<dbReference type="CDD" id="cd06261">
    <property type="entry name" value="TM_PBP2"/>
    <property type="match status" value="1"/>
</dbReference>
<evidence type="ECO:0000256" key="1">
    <source>
        <dbReference type="ARBA" id="ARBA00004651"/>
    </source>
</evidence>
<proteinExistence type="inferred from homology"/>
<feature type="domain" description="ABC transmembrane type-1" evidence="8">
    <location>
        <begin position="90"/>
        <end position="304"/>
    </location>
</feature>
<evidence type="ECO:0000313" key="10">
    <source>
        <dbReference type="Proteomes" id="UP000578252"/>
    </source>
</evidence>
<evidence type="ECO:0000259" key="8">
    <source>
        <dbReference type="PROSITE" id="PS50928"/>
    </source>
</evidence>
<comment type="subcellular location">
    <subcellularLocation>
        <location evidence="1 7">Cell membrane</location>
        <topology evidence="1 7">Multi-pass membrane protein</topology>
    </subcellularLocation>
</comment>
<evidence type="ECO:0000256" key="3">
    <source>
        <dbReference type="ARBA" id="ARBA00022475"/>
    </source>
</evidence>
<dbReference type="Gene3D" id="1.10.3720.10">
    <property type="entry name" value="MetI-like"/>
    <property type="match status" value="1"/>
</dbReference>
<feature type="transmembrane region" description="Helical" evidence="7">
    <location>
        <begin position="27"/>
        <end position="49"/>
    </location>
</feature>
<dbReference type="PANTHER" id="PTHR43005:SF1">
    <property type="entry name" value="SPERMIDINE_PUTRESCINE TRANSPORT SYSTEM PERMEASE PROTEIN"/>
    <property type="match status" value="1"/>
</dbReference>
<dbReference type="InterPro" id="IPR035906">
    <property type="entry name" value="MetI-like_sf"/>
</dbReference>
<dbReference type="PANTHER" id="PTHR43005">
    <property type="entry name" value="BLR7065 PROTEIN"/>
    <property type="match status" value="1"/>
</dbReference>
<evidence type="ECO:0000256" key="6">
    <source>
        <dbReference type="ARBA" id="ARBA00023136"/>
    </source>
</evidence>
<dbReference type="InterPro" id="IPR000515">
    <property type="entry name" value="MetI-like"/>
</dbReference>
<evidence type="ECO:0000256" key="4">
    <source>
        <dbReference type="ARBA" id="ARBA00022692"/>
    </source>
</evidence>
<sequence>MNVKTRDAGLVQDAGSREKKLSQGIKNINWTGIAFVAPSVIVVVALLFYPLGSSVHYSMTNKNLIKAHYELVGLDNFTQLLTDPTFWQAFVTSIKWTALSIVGQLALGFILAMALNRIRRFSALFRTLLIIPWAFPAVIIGFGWKWILNDVYGVVPNALVDMGLTDGLVALLADPKAAFWMVLYINVWFGTPLFMVNILSALKTVPGDQIEAATVDGASAWKRFYYITLPHIRAVIGLLVVLRTIWVFNNFDLLFLITGGGPGDATTTLPIFAYRTGWGLKQLGMASAVTILLLVFLILVASILFRFITRWEKETS</sequence>
<evidence type="ECO:0000256" key="5">
    <source>
        <dbReference type="ARBA" id="ARBA00022989"/>
    </source>
</evidence>
<dbReference type="PROSITE" id="PS50928">
    <property type="entry name" value="ABC_TM1"/>
    <property type="match status" value="1"/>
</dbReference>
<comment type="similarity">
    <text evidence="7">Belongs to the binding-protein-dependent transport system permease family.</text>
</comment>
<dbReference type="RefSeq" id="WP_211587038.1">
    <property type="nucleotide sequence ID" value="NZ_CAMPNB010000013.1"/>
</dbReference>
<feature type="transmembrane region" description="Helical" evidence="7">
    <location>
        <begin position="223"/>
        <end position="246"/>
    </location>
</feature>
<dbReference type="GO" id="GO:0005886">
    <property type="term" value="C:plasma membrane"/>
    <property type="evidence" value="ECO:0007669"/>
    <property type="project" value="UniProtKB-SubCell"/>
</dbReference>
<gene>
    <name evidence="9" type="ORF">HHJ78_09905</name>
</gene>
<feature type="transmembrane region" description="Helical" evidence="7">
    <location>
        <begin position="96"/>
        <end position="115"/>
    </location>
</feature>
<keyword evidence="5 7" id="KW-1133">Transmembrane helix</keyword>
<protein>
    <submittedName>
        <fullName evidence="9">Sugar ABC transporter permease</fullName>
    </submittedName>
</protein>
<comment type="caution">
    <text evidence="9">The sequence shown here is derived from an EMBL/GenBank/DDBJ whole genome shotgun (WGS) entry which is preliminary data.</text>
</comment>
<dbReference type="SUPFAM" id="SSF161098">
    <property type="entry name" value="MetI-like"/>
    <property type="match status" value="1"/>
</dbReference>
<name>A0A7Y0U2K6_9ACTO</name>
<dbReference type="AlphaFoldDB" id="A0A7Y0U2K6"/>
<evidence type="ECO:0000313" key="9">
    <source>
        <dbReference type="EMBL" id="NMW65811.1"/>
    </source>
</evidence>
<dbReference type="GO" id="GO:0055085">
    <property type="term" value="P:transmembrane transport"/>
    <property type="evidence" value="ECO:0007669"/>
    <property type="project" value="InterPro"/>
</dbReference>